<evidence type="ECO:0000313" key="3">
    <source>
        <dbReference type="Proteomes" id="UP001175211"/>
    </source>
</evidence>
<dbReference type="GO" id="GO:0008236">
    <property type="term" value="F:serine-type peptidase activity"/>
    <property type="evidence" value="ECO:0007669"/>
    <property type="project" value="InterPro"/>
</dbReference>
<evidence type="ECO:0000313" key="2">
    <source>
        <dbReference type="EMBL" id="KAK0441528.1"/>
    </source>
</evidence>
<dbReference type="RefSeq" id="XP_060324033.1">
    <property type="nucleotide sequence ID" value="XM_060468100.1"/>
</dbReference>
<dbReference type="InterPro" id="IPR001375">
    <property type="entry name" value="Peptidase_S9_cat"/>
</dbReference>
<protein>
    <submittedName>
        <fullName evidence="2">Ectomycorrhiza-regulated esterase</fullName>
    </submittedName>
</protein>
<dbReference type="AlphaFoldDB" id="A0AA39MPJ9"/>
<dbReference type="GO" id="GO:0006508">
    <property type="term" value="P:proteolysis"/>
    <property type="evidence" value="ECO:0007669"/>
    <property type="project" value="InterPro"/>
</dbReference>
<dbReference type="GeneID" id="85351648"/>
<organism evidence="2 3">
    <name type="scientific">Armillaria tabescens</name>
    <name type="common">Ringless honey mushroom</name>
    <name type="synonym">Agaricus tabescens</name>
    <dbReference type="NCBI Taxonomy" id="1929756"/>
    <lineage>
        <taxon>Eukaryota</taxon>
        <taxon>Fungi</taxon>
        <taxon>Dikarya</taxon>
        <taxon>Basidiomycota</taxon>
        <taxon>Agaricomycotina</taxon>
        <taxon>Agaricomycetes</taxon>
        <taxon>Agaricomycetidae</taxon>
        <taxon>Agaricales</taxon>
        <taxon>Marasmiineae</taxon>
        <taxon>Physalacriaceae</taxon>
        <taxon>Desarmillaria</taxon>
    </lineage>
</organism>
<evidence type="ECO:0000259" key="1">
    <source>
        <dbReference type="Pfam" id="PF00326"/>
    </source>
</evidence>
<proteinExistence type="predicted"/>
<gene>
    <name evidence="2" type="ORF">EV420DRAFT_1278647</name>
</gene>
<dbReference type="EMBL" id="JAUEPS010000069">
    <property type="protein sequence ID" value="KAK0441528.1"/>
    <property type="molecule type" value="Genomic_DNA"/>
</dbReference>
<reference evidence="2" key="1">
    <citation type="submission" date="2023-06" db="EMBL/GenBank/DDBJ databases">
        <authorList>
            <consortium name="Lawrence Berkeley National Laboratory"/>
            <person name="Ahrendt S."/>
            <person name="Sahu N."/>
            <person name="Indic B."/>
            <person name="Wong-Bajracharya J."/>
            <person name="Merenyi Z."/>
            <person name="Ke H.-M."/>
            <person name="Monk M."/>
            <person name="Kocsube S."/>
            <person name="Drula E."/>
            <person name="Lipzen A."/>
            <person name="Balint B."/>
            <person name="Henrissat B."/>
            <person name="Andreopoulos B."/>
            <person name="Martin F.M."/>
            <person name="Harder C.B."/>
            <person name="Rigling D."/>
            <person name="Ford K.L."/>
            <person name="Foster G.D."/>
            <person name="Pangilinan J."/>
            <person name="Papanicolaou A."/>
            <person name="Barry K."/>
            <person name="LaButti K."/>
            <person name="Viragh M."/>
            <person name="Koriabine M."/>
            <person name="Yan M."/>
            <person name="Riley R."/>
            <person name="Champramary S."/>
            <person name="Plett K.L."/>
            <person name="Tsai I.J."/>
            <person name="Slot J."/>
            <person name="Sipos G."/>
            <person name="Plett J."/>
            <person name="Nagy L.G."/>
            <person name="Grigoriev I.V."/>
        </authorList>
    </citation>
    <scope>NUCLEOTIDE SEQUENCE</scope>
    <source>
        <strain evidence="2">CCBAS 213</strain>
    </source>
</reference>
<dbReference type="Proteomes" id="UP001175211">
    <property type="component" value="Unassembled WGS sequence"/>
</dbReference>
<dbReference type="SUPFAM" id="SSF53474">
    <property type="entry name" value="alpha/beta-Hydrolases"/>
    <property type="match status" value="1"/>
</dbReference>
<accession>A0AA39MPJ9</accession>
<sequence>MPERTPSEIFIPSPHPGEPSSITGILEQLGPGKPTDGRKLALVRIASHKDYLFLKRLATTLPMDTFRFDFRGHFESPGIWRPNSLEQDVLDLRVVTDYLTAYFGYRIDLIVAHSHGAILAVHWLCTTDAGGNVSGFVNVSGRYRMRVGALPHHGEGNVKLNMFFAGYLRSKIYPEDVDKFANFDGSLVETRFPKRTDVLTIHGMHDKTVPVYDAVLYAKTLSNRSPGTHSLHLMEHTDHYCNGRHDEVIQTILGWWDARLKGKLQSGVWKGTYDLRGKL</sequence>
<dbReference type="Pfam" id="PF00326">
    <property type="entry name" value="Peptidase_S9"/>
    <property type="match status" value="1"/>
</dbReference>
<dbReference type="InterPro" id="IPR029058">
    <property type="entry name" value="AB_hydrolase_fold"/>
</dbReference>
<dbReference type="Gene3D" id="3.40.50.1820">
    <property type="entry name" value="alpha/beta hydrolase"/>
    <property type="match status" value="1"/>
</dbReference>
<name>A0AA39MPJ9_ARMTA</name>
<feature type="domain" description="Peptidase S9 prolyl oligopeptidase catalytic" evidence="1">
    <location>
        <begin position="194"/>
        <end position="261"/>
    </location>
</feature>
<keyword evidence="3" id="KW-1185">Reference proteome</keyword>
<comment type="caution">
    <text evidence="2">The sequence shown here is derived from an EMBL/GenBank/DDBJ whole genome shotgun (WGS) entry which is preliminary data.</text>
</comment>